<keyword evidence="2" id="KW-0576">Peroxisome</keyword>
<dbReference type="EMBL" id="JAIXMP010000040">
    <property type="protein sequence ID" value="KAI9247985.1"/>
    <property type="molecule type" value="Genomic_DNA"/>
</dbReference>
<dbReference type="PANTHER" id="PTHR43684:SF1">
    <property type="entry name" value="ENOYL-COA DELTA ISOMERASE 2"/>
    <property type="match status" value="1"/>
</dbReference>
<comment type="caution">
    <text evidence="4">The sequence shown here is derived from an EMBL/GenBank/DDBJ whole genome shotgun (WGS) entry which is preliminary data.</text>
</comment>
<dbReference type="InterPro" id="IPR029045">
    <property type="entry name" value="ClpP/crotonase-like_dom_sf"/>
</dbReference>
<dbReference type="Gene3D" id="1.10.12.10">
    <property type="entry name" value="Lyase 2-enoyl-coa Hydratase, Chain A, domain 2"/>
    <property type="match status" value="1"/>
</dbReference>
<evidence type="ECO:0000313" key="4">
    <source>
        <dbReference type="EMBL" id="KAI9247985.1"/>
    </source>
</evidence>
<sequence>MPVPKFDGLEITVFPNGVCEIAFNRPQVLNSFHSEAYENWTKALRWAKAEDSVKVVVFTGRGRYYSSGQDLSHRTKELKKENSSKDIVDELIQFPKLTIAAVNGPAFGVSVSTMAICDIAYCVPHATFTTPFMKLGFAAESCSSYLFPKIMGHSRANEMLLMGRTFSAQEMVEANMIARIYPAEGFREKILDIAGDAAKFSAEAIATTKKLTRDEMRELLLRVNDREMEAVVNRIRSKDSMEAVQRFTREAERKRLEKQKAKQQSKI</sequence>
<dbReference type="Pfam" id="PF00378">
    <property type="entry name" value="ECH_1"/>
    <property type="match status" value="1"/>
</dbReference>
<dbReference type="Gene3D" id="3.90.226.10">
    <property type="entry name" value="2-enoyl-CoA Hydratase, Chain A, domain 1"/>
    <property type="match status" value="1"/>
</dbReference>
<reference evidence="4" key="1">
    <citation type="journal article" date="2022" name="IScience">
        <title>Evolution of zygomycete secretomes and the origins of terrestrial fungal ecologies.</title>
        <authorList>
            <person name="Chang Y."/>
            <person name="Wang Y."/>
            <person name="Mondo S."/>
            <person name="Ahrendt S."/>
            <person name="Andreopoulos W."/>
            <person name="Barry K."/>
            <person name="Beard J."/>
            <person name="Benny G.L."/>
            <person name="Blankenship S."/>
            <person name="Bonito G."/>
            <person name="Cuomo C."/>
            <person name="Desiro A."/>
            <person name="Gervers K.A."/>
            <person name="Hundley H."/>
            <person name="Kuo A."/>
            <person name="LaButti K."/>
            <person name="Lang B.F."/>
            <person name="Lipzen A."/>
            <person name="O'Donnell K."/>
            <person name="Pangilinan J."/>
            <person name="Reynolds N."/>
            <person name="Sandor L."/>
            <person name="Smith M.E."/>
            <person name="Tsang A."/>
            <person name="Grigoriev I.V."/>
            <person name="Stajich J.E."/>
            <person name="Spatafora J.W."/>
        </authorList>
    </citation>
    <scope>NUCLEOTIDE SEQUENCE</scope>
    <source>
        <strain evidence="4">RSA 2281</strain>
    </source>
</reference>
<keyword evidence="5" id="KW-1185">Reference proteome</keyword>
<accession>A0AAD5JNY0</accession>
<evidence type="ECO:0000256" key="3">
    <source>
        <dbReference type="ARBA" id="ARBA00023235"/>
    </source>
</evidence>
<dbReference type="CDD" id="cd06558">
    <property type="entry name" value="crotonase-like"/>
    <property type="match status" value="1"/>
</dbReference>
<organism evidence="4 5">
    <name type="scientific">Phascolomyces articulosus</name>
    <dbReference type="NCBI Taxonomy" id="60185"/>
    <lineage>
        <taxon>Eukaryota</taxon>
        <taxon>Fungi</taxon>
        <taxon>Fungi incertae sedis</taxon>
        <taxon>Mucoromycota</taxon>
        <taxon>Mucoromycotina</taxon>
        <taxon>Mucoromycetes</taxon>
        <taxon>Mucorales</taxon>
        <taxon>Lichtheimiaceae</taxon>
        <taxon>Phascolomyces</taxon>
    </lineage>
</organism>
<keyword evidence="3" id="KW-0413">Isomerase</keyword>
<evidence type="ECO:0000256" key="2">
    <source>
        <dbReference type="ARBA" id="ARBA00023140"/>
    </source>
</evidence>
<dbReference type="GO" id="GO:0004165">
    <property type="term" value="F:delta(3)-delta(2)-enoyl-CoA isomerase activity"/>
    <property type="evidence" value="ECO:0007669"/>
    <property type="project" value="UniProtKB-ARBA"/>
</dbReference>
<dbReference type="InterPro" id="IPR014748">
    <property type="entry name" value="Enoyl-CoA_hydra_C"/>
</dbReference>
<proteinExistence type="predicted"/>
<dbReference type="GO" id="GO:0005777">
    <property type="term" value="C:peroxisome"/>
    <property type="evidence" value="ECO:0007669"/>
    <property type="project" value="UniProtKB-SubCell"/>
</dbReference>
<dbReference type="InterPro" id="IPR051053">
    <property type="entry name" value="ECH/Chromodomain_protein"/>
</dbReference>
<protein>
    <submittedName>
        <fullName evidence="4">ClpP/crotonase-like domain-containing protein</fullName>
    </submittedName>
</protein>
<gene>
    <name evidence="4" type="ORF">BDA99DRAFT_609138</name>
</gene>
<comment type="subcellular location">
    <subcellularLocation>
        <location evidence="1">Peroxisome</location>
    </subcellularLocation>
</comment>
<dbReference type="Proteomes" id="UP001209540">
    <property type="component" value="Unassembled WGS sequence"/>
</dbReference>
<name>A0AAD5JNY0_9FUNG</name>
<dbReference type="PANTHER" id="PTHR43684">
    <property type="match status" value="1"/>
</dbReference>
<dbReference type="SUPFAM" id="SSF52096">
    <property type="entry name" value="ClpP/crotonase"/>
    <property type="match status" value="1"/>
</dbReference>
<dbReference type="AlphaFoldDB" id="A0AAD5JNY0"/>
<dbReference type="InterPro" id="IPR001753">
    <property type="entry name" value="Enoyl-CoA_hydra/iso"/>
</dbReference>
<evidence type="ECO:0000313" key="5">
    <source>
        <dbReference type="Proteomes" id="UP001209540"/>
    </source>
</evidence>
<evidence type="ECO:0000256" key="1">
    <source>
        <dbReference type="ARBA" id="ARBA00004275"/>
    </source>
</evidence>
<reference evidence="4" key="2">
    <citation type="submission" date="2023-02" db="EMBL/GenBank/DDBJ databases">
        <authorList>
            <consortium name="DOE Joint Genome Institute"/>
            <person name="Mondo S.J."/>
            <person name="Chang Y."/>
            <person name="Wang Y."/>
            <person name="Ahrendt S."/>
            <person name="Andreopoulos W."/>
            <person name="Barry K."/>
            <person name="Beard J."/>
            <person name="Benny G.L."/>
            <person name="Blankenship S."/>
            <person name="Bonito G."/>
            <person name="Cuomo C."/>
            <person name="Desiro A."/>
            <person name="Gervers K.A."/>
            <person name="Hundley H."/>
            <person name="Kuo A."/>
            <person name="LaButti K."/>
            <person name="Lang B.F."/>
            <person name="Lipzen A."/>
            <person name="O'Donnell K."/>
            <person name="Pangilinan J."/>
            <person name="Reynolds N."/>
            <person name="Sandor L."/>
            <person name="Smith M.W."/>
            <person name="Tsang A."/>
            <person name="Grigoriev I.V."/>
            <person name="Stajich J.E."/>
            <person name="Spatafora J.W."/>
        </authorList>
    </citation>
    <scope>NUCLEOTIDE SEQUENCE</scope>
    <source>
        <strain evidence="4">RSA 2281</strain>
    </source>
</reference>